<dbReference type="PANTHER" id="PTHR10655">
    <property type="entry name" value="LYSOPHOSPHOLIPASE-RELATED"/>
    <property type="match status" value="1"/>
</dbReference>
<dbReference type="InterPro" id="IPR029058">
    <property type="entry name" value="AB_hydrolase_fold"/>
</dbReference>
<dbReference type="InterPro" id="IPR050565">
    <property type="entry name" value="LYPA1-2/EST-like"/>
</dbReference>
<dbReference type="EMBL" id="CP000774">
    <property type="protein sequence ID" value="ABS63251.1"/>
    <property type="molecule type" value="Genomic_DNA"/>
</dbReference>
<dbReference type="Pfam" id="PF02230">
    <property type="entry name" value="Abhydrolase_2"/>
    <property type="match status" value="1"/>
</dbReference>
<dbReference type="AlphaFoldDB" id="A7HTL8"/>
<evidence type="ECO:0000256" key="1">
    <source>
        <dbReference type="ARBA" id="ARBA00006499"/>
    </source>
</evidence>
<dbReference type="Gene3D" id="3.40.50.1820">
    <property type="entry name" value="alpha/beta hydrolase"/>
    <property type="match status" value="1"/>
</dbReference>
<dbReference type="RefSeq" id="WP_012110540.1">
    <property type="nucleotide sequence ID" value="NC_009719.1"/>
</dbReference>
<dbReference type="SUPFAM" id="SSF53474">
    <property type="entry name" value="alpha/beta-Hydrolases"/>
    <property type="match status" value="1"/>
</dbReference>
<dbReference type="KEGG" id="pla:Plav_1632"/>
<evidence type="ECO:0000259" key="3">
    <source>
        <dbReference type="Pfam" id="PF02230"/>
    </source>
</evidence>
<protein>
    <submittedName>
        <fullName evidence="4">Phospholipase/Carboxylesterase</fullName>
    </submittedName>
</protein>
<organism evidence="4 5">
    <name type="scientific">Parvibaculum lavamentivorans (strain DS-1 / DSM 13023 / NCIMB 13966)</name>
    <dbReference type="NCBI Taxonomy" id="402881"/>
    <lineage>
        <taxon>Bacteria</taxon>
        <taxon>Pseudomonadati</taxon>
        <taxon>Pseudomonadota</taxon>
        <taxon>Alphaproteobacteria</taxon>
        <taxon>Hyphomicrobiales</taxon>
        <taxon>Parvibaculaceae</taxon>
        <taxon>Parvibaculum</taxon>
    </lineage>
</organism>
<keyword evidence="5" id="KW-1185">Reference proteome</keyword>
<dbReference type="HOGENOM" id="CLU_049413_5_2_5"/>
<reference evidence="4 5" key="1">
    <citation type="journal article" date="2011" name="Stand. Genomic Sci.">
        <title>Complete genome sequence of Parvibaculum lavamentivorans type strain (DS-1(T)).</title>
        <authorList>
            <person name="Schleheck D."/>
            <person name="Weiss M."/>
            <person name="Pitluck S."/>
            <person name="Bruce D."/>
            <person name="Land M.L."/>
            <person name="Han S."/>
            <person name="Saunders E."/>
            <person name="Tapia R."/>
            <person name="Detter C."/>
            <person name="Brettin T."/>
            <person name="Han J."/>
            <person name="Woyke T."/>
            <person name="Goodwin L."/>
            <person name="Pennacchio L."/>
            <person name="Nolan M."/>
            <person name="Cook A.M."/>
            <person name="Kjelleberg S."/>
            <person name="Thomas T."/>
        </authorList>
    </citation>
    <scope>NUCLEOTIDE SEQUENCE [LARGE SCALE GENOMIC DNA]</scope>
    <source>
        <strain evidence="5">DS-1 / DSM 13023 / NCIMB 13966</strain>
    </source>
</reference>
<dbReference type="InterPro" id="IPR003140">
    <property type="entry name" value="PLipase/COase/thioEstase"/>
</dbReference>
<dbReference type="OrthoDB" id="3647650at2"/>
<keyword evidence="2" id="KW-0378">Hydrolase</keyword>
<proteinExistence type="inferred from homology"/>
<evidence type="ECO:0000313" key="4">
    <source>
        <dbReference type="EMBL" id="ABS63251.1"/>
    </source>
</evidence>
<sequence length="224" mass="23416">MLLTGPSVAAASGKARQLVVLCHGYGSDGNDLISLAPYWQRLLPDAAFIAPNAPAPCDGNPMGYQWFPISRLDPLEIERGVAAAAPLLGRFIDEQLALRGLDGRHLALVGFSQGTMMALHVGLRRRVAPACIVGYSGALAAPERLAGEVTCRPPVLMVHGDLDDMLPVSRMHQAVQALGEAGLAVQWHVSPGLGHSIDQTGLDLGGRFIADAFAGRLEGSAGAA</sequence>
<name>A7HTL8_PARL1</name>
<dbReference type="Proteomes" id="UP000006377">
    <property type="component" value="Chromosome"/>
</dbReference>
<gene>
    <name evidence="4" type="ordered locus">Plav_1632</name>
</gene>
<dbReference type="STRING" id="402881.Plav_1632"/>
<feature type="domain" description="Phospholipase/carboxylesterase/thioesterase" evidence="3">
    <location>
        <begin position="5"/>
        <end position="204"/>
    </location>
</feature>
<evidence type="ECO:0000256" key="2">
    <source>
        <dbReference type="ARBA" id="ARBA00022801"/>
    </source>
</evidence>
<dbReference type="PANTHER" id="PTHR10655:SF17">
    <property type="entry name" value="LYSOPHOSPHOLIPASE-LIKE PROTEIN 1"/>
    <property type="match status" value="1"/>
</dbReference>
<dbReference type="GO" id="GO:0016787">
    <property type="term" value="F:hydrolase activity"/>
    <property type="evidence" value="ECO:0007669"/>
    <property type="project" value="UniProtKB-KW"/>
</dbReference>
<comment type="similarity">
    <text evidence="1">Belongs to the AB hydrolase superfamily. AB hydrolase 2 family.</text>
</comment>
<accession>A7HTL8</accession>
<dbReference type="eggNOG" id="COG0400">
    <property type="taxonomic scope" value="Bacteria"/>
</dbReference>
<evidence type="ECO:0000313" key="5">
    <source>
        <dbReference type="Proteomes" id="UP000006377"/>
    </source>
</evidence>